<dbReference type="EMBL" id="MEUM01000090">
    <property type="protein sequence ID" value="OGC41904.1"/>
    <property type="molecule type" value="Genomic_DNA"/>
</dbReference>
<organism evidence="8 9">
    <name type="scientific">candidate division WOR-3 bacterium RBG_13_43_14</name>
    <dbReference type="NCBI Taxonomy" id="1802590"/>
    <lineage>
        <taxon>Bacteria</taxon>
        <taxon>Bacteria division WOR-3</taxon>
    </lineage>
</organism>
<keyword evidence="2" id="KW-0813">Transport</keyword>
<evidence type="ECO:0000313" key="8">
    <source>
        <dbReference type="EMBL" id="OGC41904.1"/>
    </source>
</evidence>
<dbReference type="GO" id="GO:0000041">
    <property type="term" value="P:transition metal ion transport"/>
    <property type="evidence" value="ECO:0007669"/>
    <property type="project" value="InterPro"/>
</dbReference>
<dbReference type="PANTHER" id="PTHR34229">
    <property type="entry name" value="METAL TRANSPORT PROTEIN HI_1621-RELATED"/>
    <property type="match status" value="1"/>
</dbReference>
<feature type="transmembrane region" description="Helical" evidence="7">
    <location>
        <begin position="63"/>
        <end position="91"/>
    </location>
</feature>
<dbReference type="NCBIfam" id="NF004905">
    <property type="entry name" value="PRK06265.1-5"/>
    <property type="match status" value="1"/>
</dbReference>
<evidence type="ECO:0000313" key="9">
    <source>
        <dbReference type="Proteomes" id="UP000177025"/>
    </source>
</evidence>
<keyword evidence="5 7" id="KW-1133">Transmembrane helix</keyword>
<dbReference type="AlphaFoldDB" id="A0A1F4UAE8"/>
<feature type="transmembrane region" description="Helical" evidence="7">
    <location>
        <begin position="97"/>
        <end position="118"/>
    </location>
</feature>
<evidence type="ECO:0000256" key="5">
    <source>
        <dbReference type="ARBA" id="ARBA00022989"/>
    </source>
</evidence>
<evidence type="ECO:0000256" key="4">
    <source>
        <dbReference type="ARBA" id="ARBA00022692"/>
    </source>
</evidence>
<dbReference type="Proteomes" id="UP000177025">
    <property type="component" value="Unassembled WGS sequence"/>
</dbReference>
<dbReference type="InterPro" id="IPR002751">
    <property type="entry name" value="CbiM/NikMN"/>
</dbReference>
<evidence type="ECO:0000256" key="3">
    <source>
        <dbReference type="ARBA" id="ARBA00022475"/>
    </source>
</evidence>
<dbReference type="NCBIfam" id="NF004909">
    <property type="entry name" value="PRK06265.2-5"/>
    <property type="match status" value="1"/>
</dbReference>
<accession>A0A1F4UAE8</accession>
<dbReference type="Pfam" id="PF01891">
    <property type="entry name" value="CbiM"/>
    <property type="match status" value="1"/>
</dbReference>
<dbReference type="GO" id="GO:0005886">
    <property type="term" value="C:plasma membrane"/>
    <property type="evidence" value="ECO:0007669"/>
    <property type="project" value="UniProtKB-SubCell"/>
</dbReference>
<keyword evidence="4 7" id="KW-0812">Transmembrane</keyword>
<keyword evidence="6 7" id="KW-0472">Membrane</keyword>
<gene>
    <name evidence="8" type="ORF">A2Y85_01045</name>
</gene>
<evidence type="ECO:0000256" key="1">
    <source>
        <dbReference type="ARBA" id="ARBA00004651"/>
    </source>
</evidence>
<comment type="subcellular location">
    <subcellularLocation>
        <location evidence="1">Cell membrane</location>
        <topology evidence="1">Multi-pass membrane protein</topology>
    </subcellularLocation>
</comment>
<name>A0A1F4UAE8_UNCW3</name>
<evidence type="ECO:0000256" key="6">
    <source>
        <dbReference type="ARBA" id="ARBA00023136"/>
    </source>
</evidence>
<feature type="transmembrane region" description="Helical" evidence="7">
    <location>
        <begin position="39"/>
        <end position="56"/>
    </location>
</feature>
<reference evidence="8 9" key="1">
    <citation type="journal article" date="2016" name="Nat. Commun.">
        <title>Thousands of microbial genomes shed light on interconnected biogeochemical processes in an aquifer system.</title>
        <authorList>
            <person name="Anantharaman K."/>
            <person name="Brown C.T."/>
            <person name="Hug L.A."/>
            <person name="Sharon I."/>
            <person name="Castelle C.J."/>
            <person name="Probst A.J."/>
            <person name="Thomas B.C."/>
            <person name="Singh A."/>
            <person name="Wilkins M.J."/>
            <person name="Karaoz U."/>
            <person name="Brodie E.L."/>
            <person name="Williams K.H."/>
            <person name="Hubbard S.S."/>
            <person name="Banfield J.F."/>
        </authorList>
    </citation>
    <scope>NUCLEOTIDE SEQUENCE [LARGE SCALE GENOMIC DNA]</scope>
</reference>
<evidence type="ECO:0000256" key="2">
    <source>
        <dbReference type="ARBA" id="ARBA00022448"/>
    </source>
</evidence>
<feature type="transmembrane region" description="Helical" evidence="7">
    <location>
        <begin position="167"/>
        <end position="189"/>
    </location>
</feature>
<proteinExistence type="predicted"/>
<sequence>MHISEGVLAAPVLISGVAAAAAGCSVGLRKMDFDKTPRVAVMASTFFVASLIHVPIGPSSIHLILTGLVGIILGWASFPAILVALLLQSILFQFGGLTTLGVNCFAMAFPALLCYLIFSKLINGKNQSLAVIAGFLAGFCGVMLAVIIIAAALAISGEQFITVARLILIAHLPVMIIEGLIVTTIVVFLRRAKPELLKGVV</sequence>
<evidence type="ECO:0000256" key="7">
    <source>
        <dbReference type="SAM" id="Phobius"/>
    </source>
</evidence>
<dbReference type="NCBIfam" id="NF004904">
    <property type="entry name" value="PRK06265.1-4"/>
    <property type="match status" value="1"/>
</dbReference>
<feature type="transmembrane region" description="Helical" evidence="7">
    <location>
        <begin position="130"/>
        <end position="155"/>
    </location>
</feature>
<dbReference type="Gene3D" id="1.10.1760.20">
    <property type="match status" value="1"/>
</dbReference>
<protein>
    <submittedName>
        <fullName evidence="8">Cobalamin biosynthesis protein CbiM</fullName>
    </submittedName>
</protein>
<keyword evidence="3" id="KW-1003">Cell membrane</keyword>
<comment type="caution">
    <text evidence="8">The sequence shown here is derived from an EMBL/GenBank/DDBJ whole genome shotgun (WGS) entry which is preliminary data.</text>
</comment>
<dbReference type="PANTHER" id="PTHR34229:SF1">
    <property type="entry name" value="METAL TRANSPORT PROTEIN HI_1621-RELATED"/>
    <property type="match status" value="1"/>
</dbReference>